<feature type="non-terminal residue" evidence="2">
    <location>
        <position position="1"/>
    </location>
</feature>
<feature type="domain" description="Nudix hydrolase" evidence="1">
    <location>
        <begin position="2"/>
        <end position="144"/>
    </location>
</feature>
<dbReference type="PANTHER" id="PTHR43222:SF2">
    <property type="entry name" value="NUDIX HYDROLASE 23, CHLOROPLASTIC"/>
    <property type="match status" value="1"/>
</dbReference>
<comment type="caution">
    <text evidence="2">The sequence shown here is derived from an EMBL/GenBank/DDBJ whole genome shotgun (WGS) entry which is preliminary data.</text>
</comment>
<gene>
    <name evidence="2" type="ORF">S01H1_18543</name>
</gene>
<sequence>TTKHVIIAITILLYQDRYLFLRRSKAPYEGLWSMVGGKVEIGEHIRDAAIREVMEETRATSVQDYRPCGFVSERLVNLDGELEAHFHIFLGSARIDDFKPNNREGELRLFTADYLVQHKKEFLPSDWHMFMSYISNPDYIGMYEAELIQAGHVYTLAYYREVKH</sequence>
<dbReference type="PANTHER" id="PTHR43222">
    <property type="entry name" value="NUDIX HYDROLASE 23"/>
    <property type="match status" value="1"/>
</dbReference>
<dbReference type="SUPFAM" id="SSF55811">
    <property type="entry name" value="Nudix"/>
    <property type="match status" value="1"/>
</dbReference>
<dbReference type="PROSITE" id="PS51462">
    <property type="entry name" value="NUDIX"/>
    <property type="match status" value="1"/>
</dbReference>
<dbReference type="Gene3D" id="3.90.79.10">
    <property type="entry name" value="Nucleoside Triphosphate Pyrophosphohydrolase"/>
    <property type="match status" value="1"/>
</dbReference>
<evidence type="ECO:0000259" key="1">
    <source>
        <dbReference type="PROSITE" id="PS51462"/>
    </source>
</evidence>
<name>X0SK84_9ZZZZ</name>
<dbReference type="AlphaFoldDB" id="X0SK84"/>
<dbReference type="InterPro" id="IPR015797">
    <property type="entry name" value="NUDIX_hydrolase-like_dom_sf"/>
</dbReference>
<organism evidence="2">
    <name type="scientific">marine sediment metagenome</name>
    <dbReference type="NCBI Taxonomy" id="412755"/>
    <lineage>
        <taxon>unclassified sequences</taxon>
        <taxon>metagenomes</taxon>
        <taxon>ecological metagenomes</taxon>
    </lineage>
</organism>
<reference evidence="2" key="1">
    <citation type="journal article" date="2014" name="Front. Microbiol.">
        <title>High frequency of phylogenetically diverse reductive dehalogenase-homologous genes in deep subseafloor sedimentary metagenomes.</title>
        <authorList>
            <person name="Kawai M."/>
            <person name="Futagami T."/>
            <person name="Toyoda A."/>
            <person name="Takaki Y."/>
            <person name="Nishi S."/>
            <person name="Hori S."/>
            <person name="Arai W."/>
            <person name="Tsubouchi T."/>
            <person name="Morono Y."/>
            <person name="Uchiyama I."/>
            <person name="Ito T."/>
            <person name="Fujiyama A."/>
            <person name="Inagaki F."/>
            <person name="Takami H."/>
        </authorList>
    </citation>
    <scope>NUCLEOTIDE SEQUENCE</scope>
    <source>
        <strain evidence="2">Expedition CK06-06</strain>
    </source>
</reference>
<accession>X0SK84</accession>
<evidence type="ECO:0000313" key="2">
    <source>
        <dbReference type="EMBL" id="GAF81473.1"/>
    </source>
</evidence>
<dbReference type="Pfam" id="PF00293">
    <property type="entry name" value="NUDIX"/>
    <property type="match status" value="1"/>
</dbReference>
<dbReference type="EMBL" id="BARS01009922">
    <property type="protein sequence ID" value="GAF81473.1"/>
    <property type="molecule type" value="Genomic_DNA"/>
</dbReference>
<protein>
    <recommendedName>
        <fullName evidence="1">Nudix hydrolase domain-containing protein</fullName>
    </recommendedName>
</protein>
<dbReference type="InterPro" id="IPR000086">
    <property type="entry name" value="NUDIX_hydrolase_dom"/>
</dbReference>
<proteinExistence type="predicted"/>